<evidence type="ECO:0000256" key="14">
    <source>
        <dbReference type="ARBA" id="ARBA00022840"/>
    </source>
</evidence>
<feature type="binding site" evidence="22">
    <location>
        <position position="881"/>
    </location>
    <ligand>
        <name>ATP</name>
        <dbReference type="ChEBI" id="CHEBI:30616"/>
    </ligand>
</feature>
<evidence type="ECO:0000256" key="10">
    <source>
        <dbReference type="ARBA" id="ARBA00022729"/>
    </source>
</evidence>
<dbReference type="InterPro" id="IPR013210">
    <property type="entry name" value="LRR_N_plant-typ"/>
</dbReference>
<keyword evidence="12 22" id="KW-0547">Nucleotide-binding</keyword>
<keyword evidence="8" id="KW-0808">Transferase</keyword>
<dbReference type="EC" id="2.7.11.1" evidence="3"/>
<name>A0A6P5TZY8_PRUAV</name>
<keyword evidence="18" id="KW-0325">Glycoprotein</keyword>
<dbReference type="InterPro" id="IPR017441">
    <property type="entry name" value="Protein_kinase_ATP_BS"/>
</dbReference>
<dbReference type="RefSeq" id="XP_021832747.1">
    <property type="nucleotide sequence ID" value="XM_021977055.1"/>
</dbReference>
<evidence type="ECO:0000256" key="11">
    <source>
        <dbReference type="ARBA" id="ARBA00022737"/>
    </source>
</evidence>
<organism evidence="25 26">
    <name type="scientific">Prunus avium</name>
    <name type="common">Cherry</name>
    <name type="synonym">Cerasus avium</name>
    <dbReference type="NCBI Taxonomy" id="42229"/>
    <lineage>
        <taxon>Eukaryota</taxon>
        <taxon>Viridiplantae</taxon>
        <taxon>Streptophyta</taxon>
        <taxon>Embryophyta</taxon>
        <taxon>Tracheophyta</taxon>
        <taxon>Spermatophyta</taxon>
        <taxon>Magnoliopsida</taxon>
        <taxon>eudicotyledons</taxon>
        <taxon>Gunneridae</taxon>
        <taxon>Pentapetalae</taxon>
        <taxon>rosids</taxon>
        <taxon>fabids</taxon>
        <taxon>Rosales</taxon>
        <taxon>Rosaceae</taxon>
        <taxon>Amygdaloideae</taxon>
        <taxon>Amygdaleae</taxon>
        <taxon>Prunus</taxon>
    </lineage>
</organism>
<keyword evidence="25" id="KW-1185">Reference proteome</keyword>
<dbReference type="FunFam" id="3.30.200.20:FF:000309">
    <property type="entry name" value="Leucine-rich repeat receptor protein kinase MSP1"/>
    <property type="match status" value="1"/>
</dbReference>
<keyword evidence="6" id="KW-0597">Phosphoprotein</keyword>
<dbReference type="FunFam" id="3.80.10.10:FF:000041">
    <property type="entry name" value="LRR receptor-like serine/threonine-protein kinase ERECTA"/>
    <property type="match status" value="1"/>
</dbReference>
<evidence type="ECO:0000256" key="12">
    <source>
        <dbReference type="ARBA" id="ARBA00022741"/>
    </source>
</evidence>
<evidence type="ECO:0000256" key="17">
    <source>
        <dbReference type="ARBA" id="ARBA00023170"/>
    </source>
</evidence>
<dbReference type="InterPro" id="IPR051420">
    <property type="entry name" value="Ser_Thr_Kinases_DiverseReg"/>
</dbReference>
<sequence>MPMIQKPLSLLFHIFMFSSLPLITTASSSPTPRAQAEALIKWKRSFPSSSSPPPSLLHSWSLTNINNLCNWTGIACGNHTTKTRTVSKIDLSNMNITGTLSRFDFIRFPNLTHFNLFSNNFSGQIPSSIGNLTSLTFLDLGNNFFDQEIPSEIGRLAELQYLSFHNNSLYGAIPYQLSHLQKVRYLDLASNIFMSPDWSKFSGMPSLTYLDIHDNTLLNSSFPDFISHCWNLTFLDLSQTNMTGQIPEAVCNNLAKLEYLNLTKNLFQGPFPKNFSKLSKLKHLHAQGNKFSAPIPEDIGSILTGPILPSLICNWTEVESLQLQNNKFSGNIPAEIGLLTKLNYLFLNNNNFSGSIPSEIGNLKDLTILALSGNQLSGPIPMTLWNLTNIKTVYLYFNNLTGMIPPEIENMVSLEEFDADTNQNHLYGELPGTISRLTKLKSFSVFTNNFSGSIPRDFGRYSPNLSILCLSDNSFTGELPPELCSGSALEELSVGDNNFSGSLPKCLRNCSKLQKVAVGHNQFTGSITNSFGIHPNLNSVFLSNNQFVGEISPELGECESLIRLLMDRNKISGQIPSELGKLSKLGVLILDSNDLTGYIPAQLENLGLLYKLNLSKNHLTGDIPKSLSNLTNLRELDLSKNNLLGNIPTELGKFERLSTLNLSHNNLFGQIPPELGNLPLQYLLDLSSNSLSESLPAKLAKLKHLQILNVSHNHLSGSIPETFSQMDSLFGIDFSYNNLTGPIPTGDAFRKVPANAFVGNDGLCGDTEGLNPCNSNRGKSNKINKVHLGLLVSGTLILVVATTSAAVVLNFCRKSKPKETENPRMSESFDSGIWGRYGNFKFGAIVKATENFDEKYHIGKGGFGSVYKAVLGRGKVVAVKKLNISDSSDIPEINRQSFGNEIRTLTEVRHRNIIKLYGFCSWRECLYLVYEYAERGSLRKVLYGTGEAELGWSTRVKIVQGLAHAISYLHNDCSPPIVHRDITLNNILLEKGFVPWLSDFGTARLLSTDSSNWTSVAGSYGYMAPELAFTMRVTAKCDVYSFGVVALEIMMGRHPGELLASLSVSLPENAELLLKDLLDQRLRPPPGQSAAAVASVVTMALACTRTNAESRPTMDFVAKELSSARTQANLSAPFGAYEGDA</sequence>
<evidence type="ECO:0000256" key="4">
    <source>
        <dbReference type="ARBA" id="ARBA00022512"/>
    </source>
</evidence>
<dbReference type="PROSITE" id="PS00109">
    <property type="entry name" value="PROTEIN_KINASE_TYR"/>
    <property type="match status" value="1"/>
</dbReference>
<dbReference type="PANTHER" id="PTHR48005">
    <property type="entry name" value="LEUCINE RICH REPEAT KINASE 2"/>
    <property type="match status" value="1"/>
</dbReference>
<evidence type="ECO:0000256" key="15">
    <source>
        <dbReference type="ARBA" id="ARBA00022989"/>
    </source>
</evidence>
<evidence type="ECO:0000313" key="26">
    <source>
        <dbReference type="RefSeq" id="XP_021832747.1"/>
    </source>
</evidence>
<dbReference type="SMART" id="SM00369">
    <property type="entry name" value="LRR_TYP"/>
    <property type="match status" value="10"/>
</dbReference>
<dbReference type="PROSITE" id="PS00107">
    <property type="entry name" value="PROTEIN_KINASE_ATP"/>
    <property type="match status" value="1"/>
</dbReference>
<dbReference type="InterPro" id="IPR001611">
    <property type="entry name" value="Leu-rich_rpt"/>
</dbReference>
<evidence type="ECO:0000256" key="7">
    <source>
        <dbReference type="ARBA" id="ARBA00022614"/>
    </source>
</evidence>
<keyword evidence="5" id="KW-0723">Serine/threonine-protein kinase</keyword>
<evidence type="ECO:0000256" key="8">
    <source>
        <dbReference type="ARBA" id="ARBA00022679"/>
    </source>
</evidence>
<keyword evidence="7" id="KW-0433">Leucine-rich repeat</keyword>
<evidence type="ECO:0000313" key="25">
    <source>
        <dbReference type="Proteomes" id="UP000515124"/>
    </source>
</evidence>
<dbReference type="Pfam" id="PF13855">
    <property type="entry name" value="LRR_8"/>
    <property type="match status" value="3"/>
</dbReference>
<dbReference type="SUPFAM" id="SSF52058">
    <property type="entry name" value="L domain-like"/>
    <property type="match status" value="1"/>
</dbReference>
<dbReference type="AlphaFoldDB" id="A0A6P5TZY8"/>
<keyword evidence="11" id="KW-0677">Repeat</keyword>
<accession>A0A6P5TZY8</accession>
<dbReference type="PANTHER" id="PTHR48005:SF44">
    <property type="entry name" value="MDIS1-INTERACTING RECEPTOR LIKE KINASE 2-LIKE ISOFORM X1"/>
    <property type="match status" value="1"/>
</dbReference>
<evidence type="ECO:0000256" key="3">
    <source>
        <dbReference type="ARBA" id="ARBA00012513"/>
    </source>
</evidence>
<dbReference type="FunFam" id="3.80.10.10:FF:000177">
    <property type="entry name" value="Leucine-rich repeat receptor-like serine/threonine-protein kinase At1g17230"/>
    <property type="match status" value="1"/>
</dbReference>
<dbReference type="Gene3D" id="1.10.510.10">
    <property type="entry name" value="Transferase(Phosphotransferase) domain 1"/>
    <property type="match status" value="1"/>
</dbReference>
<gene>
    <name evidence="26" type="primary">LOC110772599</name>
</gene>
<evidence type="ECO:0000256" key="18">
    <source>
        <dbReference type="ARBA" id="ARBA00023180"/>
    </source>
</evidence>
<dbReference type="FunFam" id="3.80.10.10:FF:000400">
    <property type="entry name" value="Nuclear pore complex protein NUP107"/>
    <property type="match status" value="1"/>
</dbReference>
<dbReference type="Gene3D" id="3.80.10.10">
    <property type="entry name" value="Ribonuclease Inhibitor"/>
    <property type="match status" value="4"/>
</dbReference>
<dbReference type="GO" id="GO:0005524">
    <property type="term" value="F:ATP binding"/>
    <property type="evidence" value="ECO:0007669"/>
    <property type="project" value="UniProtKB-UniRule"/>
</dbReference>
<dbReference type="SUPFAM" id="SSF56112">
    <property type="entry name" value="Protein kinase-like (PK-like)"/>
    <property type="match status" value="1"/>
</dbReference>
<dbReference type="InterPro" id="IPR011009">
    <property type="entry name" value="Kinase-like_dom_sf"/>
</dbReference>
<evidence type="ECO:0000259" key="24">
    <source>
        <dbReference type="PROSITE" id="PS50011"/>
    </source>
</evidence>
<evidence type="ECO:0000256" key="16">
    <source>
        <dbReference type="ARBA" id="ARBA00023136"/>
    </source>
</evidence>
<evidence type="ECO:0000256" key="9">
    <source>
        <dbReference type="ARBA" id="ARBA00022692"/>
    </source>
</evidence>
<dbReference type="Pfam" id="PF23598">
    <property type="entry name" value="LRR_14"/>
    <property type="match status" value="1"/>
</dbReference>
<dbReference type="Proteomes" id="UP000515124">
    <property type="component" value="Unplaced"/>
</dbReference>
<dbReference type="FunFam" id="3.80.10.10:FF:000687">
    <property type="entry name" value="Leucine Rich Repeat family protein, expressed"/>
    <property type="match status" value="1"/>
</dbReference>
<dbReference type="InterPro" id="IPR000719">
    <property type="entry name" value="Prot_kinase_dom"/>
</dbReference>
<keyword evidence="9" id="KW-0812">Transmembrane</keyword>
<evidence type="ECO:0000256" key="6">
    <source>
        <dbReference type="ARBA" id="ARBA00022553"/>
    </source>
</evidence>
<dbReference type="KEGG" id="pavi:110772599"/>
<dbReference type="Pfam" id="PF08263">
    <property type="entry name" value="LRRNT_2"/>
    <property type="match status" value="1"/>
</dbReference>
<evidence type="ECO:0000256" key="20">
    <source>
        <dbReference type="ARBA" id="ARBA00047899"/>
    </source>
</evidence>
<dbReference type="PROSITE" id="PS50011">
    <property type="entry name" value="PROTEIN_KINASE_DOM"/>
    <property type="match status" value="1"/>
</dbReference>
<dbReference type="Gene3D" id="3.30.200.20">
    <property type="entry name" value="Phosphorylase Kinase, domain 1"/>
    <property type="match status" value="1"/>
</dbReference>
<comment type="catalytic activity">
    <reaction evidence="20">
        <text>L-threonyl-[protein] + ATP = O-phospho-L-threonyl-[protein] + ADP + H(+)</text>
        <dbReference type="Rhea" id="RHEA:46608"/>
        <dbReference type="Rhea" id="RHEA-COMP:11060"/>
        <dbReference type="Rhea" id="RHEA-COMP:11605"/>
        <dbReference type="ChEBI" id="CHEBI:15378"/>
        <dbReference type="ChEBI" id="CHEBI:30013"/>
        <dbReference type="ChEBI" id="CHEBI:30616"/>
        <dbReference type="ChEBI" id="CHEBI:61977"/>
        <dbReference type="ChEBI" id="CHEBI:456216"/>
        <dbReference type="EC" id="2.7.11.1"/>
    </reaction>
</comment>
<dbReference type="InterPro" id="IPR055414">
    <property type="entry name" value="LRR_R13L4/SHOC2-like"/>
</dbReference>
<dbReference type="InterPro" id="IPR032675">
    <property type="entry name" value="LRR_dom_sf"/>
</dbReference>
<dbReference type="Pfam" id="PF00069">
    <property type="entry name" value="Pkinase"/>
    <property type="match status" value="1"/>
</dbReference>
<reference evidence="26" key="1">
    <citation type="submission" date="2025-08" db="UniProtKB">
        <authorList>
            <consortium name="RefSeq"/>
        </authorList>
    </citation>
    <scope>IDENTIFICATION</scope>
</reference>
<keyword evidence="14 22" id="KW-0067">ATP-binding</keyword>
<keyword evidence="16" id="KW-0472">Membrane</keyword>
<evidence type="ECO:0000256" key="22">
    <source>
        <dbReference type="PROSITE-ProRule" id="PRU10141"/>
    </source>
</evidence>
<comment type="subcellular location">
    <subcellularLocation>
        <location evidence="2">Membrane</location>
        <topology evidence="2">Single-pass type I membrane protein</topology>
    </subcellularLocation>
    <subcellularLocation>
        <location evidence="1">Secreted</location>
        <location evidence="1">Cell wall</location>
    </subcellularLocation>
</comment>
<evidence type="ECO:0000256" key="5">
    <source>
        <dbReference type="ARBA" id="ARBA00022527"/>
    </source>
</evidence>
<evidence type="ECO:0000256" key="2">
    <source>
        <dbReference type="ARBA" id="ARBA00004479"/>
    </source>
</evidence>
<dbReference type="InterPro" id="IPR008266">
    <property type="entry name" value="Tyr_kinase_AS"/>
</dbReference>
<dbReference type="InterPro" id="IPR003591">
    <property type="entry name" value="Leu-rich_rpt_typical-subtyp"/>
</dbReference>
<proteinExistence type="inferred from homology"/>
<dbReference type="GeneID" id="110772599"/>
<dbReference type="SUPFAM" id="SSF52047">
    <property type="entry name" value="RNI-like"/>
    <property type="match status" value="1"/>
</dbReference>
<evidence type="ECO:0000256" key="21">
    <source>
        <dbReference type="ARBA" id="ARBA00048679"/>
    </source>
</evidence>
<evidence type="ECO:0000256" key="13">
    <source>
        <dbReference type="ARBA" id="ARBA00022777"/>
    </source>
</evidence>
<keyword evidence="15" id="KW-1133">Transmembrane helix</keyword>
<feature type="domain" description="Protein kinase" evidence="24">
    <location>
        <begin position="852"/>
        <end position="1130"/>
    </location>
</feature>
<keyword evidence="10 23" id="KW-0732">Signal</keyword>
<dbReference type="GO" id="GO:0004674">
    <property type="term" value="F:protein serine/threonine kinase activity"/>
    <property type="evidence" value="ECO:0007669"/>
    <property type="project" value="UniProtKB-KW"/>
</dbReference>
<evidence type="ECO:0000256" key="19">
    <source>
        <dbReference type="ARBA" id="ARBA00038043"/>
    </source>
</evidence>
<evidence type="ECO:0000256" key="23">
    <source>
        <dbReference type="SAM" id="SignalP"/>
    </source>
</evidence>
<keyword evidence="13" id="KW-0418">Kinase</keyword>
<feature type="chain" id="PRO_5027612047" description="non-specific serine/threonine protein kinase" evidence="23">
    <location>
        <begin position="27"/>
        <end position="1141"/>
    </location>
</feature>
<keyword evidence="4" id="KW-0134">Cell wall</keyword>
<keyword evidence="17" id="KW-0675">Receptor</keyword>
<dbReference type="GO" id="GO:0016020">
    <property type="term" value="C:membrane"/>
    <property type="evidence" value="ECO:0007669"/>
    <property type="project" value="UniProtKB-SubCell"/>
</dbReference>
<feature type="signal peptide" evidence="23">
    <location>
        <begin position="1"/>
        <end position="26"/>
    </location>
</feature>
<comment type="catalytic activity">
    <reaction evidence="21">
        <text>L-seryl-[protein] + ATP = O-phospho-L-seryl-[protein] + ADP + H(+)</text>
        <dbReference type="Rhea" id="RHEA:17989"/>
        <dbReference type="Rhea" id="RHEA-COMP:9863"/>
        <dbReference type="Rhea" id="RHEA-COMP:11604"/>
        <dbReference type="ChEBI" id="CHEBI:15378"/>
        <dbReference type="ChEBI" id="CHEBI:29999"/>
        <dbReference type="ChEBI" id="CHEBI:30616"/>
        <dbReference type="ChEBI" id="CHEBI:83421"/>
        <dbReference type="ChEBI" id="CHEBI:456216"/>
        <dbReference type="EC" id="2.7.11.1"/>
    </reaction>
</comment>
<comment type="similarity">
    <text evidence="19">Belongs to the polygalacturonase-inhibiting protein family.</text>
</comment>
<evidence type="ECO:0000256" key="1">
    <source>
        <dbReference type="ARBA" id="ARBA00004191"/>
    </source>
</evidence>
<dbReference type="Pfam" id="PF00560">
    <property type="entry name" value="LRR_1"/>
    <property type="match status" value="4"/>
</dbReference>
<dbReference type="FunFam" id="1.10.510.10:FF:000445">
    <property type="entry name" value="MDIS1-interacting receptor like kinase 2"/>
    <property type="match status" value="1"/>
</dbReference>
<keyword evidence="4" id="KW-0964">Secreted</keyword>
<protein>
    <recommendedName>
        <fullName evidence="3">non-specific serine/threonine protein kinase</fullName>
        <ecNumber evidence="3">2.7.11.1</ecNumber>
    </recommendedName>
</protein>